<reference evidence="2" key="1">
    <citation type="submission" date="2023-08" db="EMBL/GenBank/DDBJ databases">
        <authorList>
            <person name="Alioto T."/>
            <person name="Alioto T."/>
            <person name="Gomez Garrido J."/>
        </authorList>
    </citation>
    <scope>NUCLEOTIDE SEQUENCE</scope>
</reference>
<keyword evidence="1" id="KW-0472">Membrane</keyword>
<protein>
    <recommendedName>
        <fullName evidence="4">Transmembrane protein</fullName>
    </recommendedName>
</protein>
<accession>A0AA36ALP9</accession>
<dbReference type="Proteomes" id="UP001162480">
    <property type="component" value="Chromosome 2"/>
</dbReference>
<proteinExistence type="predicted"/>
<keyword evidence="1" id="KW-0812">Transmembrane</keyword>
<organism evidence="2 3">
    <name type="scientific">Octopus vulgaris</name>
    <name type="common">Common octopus</name>
    <dbReference type="NCBI Taxonomy" id="6645"/>
    <lineage>
        <taxon>Eukaryota</taxon>
        <taxon>Metazoa</taxon>
        <taxon>Spiralia</taxon>
        <taxon>Lophotrochozoa</taxon>
        <taxon>Mollusca</taxon>
        <taxon>Cephalopoda</taxon>
        <taxon>Coleoidea</taxon>
        <taxon>Octopodiformes</taxon>
        <taxon>Octopoda</taxon>
        <taxon>Incirrata</taxon>
        <taxon>Octopodidae</taxon>
        <taxon>Octopus</taxon>
    </lineage>
</organism>
<evidence type="ECO:0000256" key="1">
    <source>
        <dbReference type="SAM" id="Phobius"/>
    </source>
</evidence>
<evidence type="ECO:0000313" key="2">
    <source>
        <dbReference type="EMBL" id="CAI9718299.1"/>
    </source>
</evidence>
<evidence type="ECO:0000313" key="3">
    <source>
        <dbReference type="Proteomes" id="UP001162480"/>
    </source>
</evidence>
<sequence length="111" mass="11586">MNLPSRLVVASAVTDIPVSYDFNRDGNSSKLNKHYLTSFLVIVVGVVVVVFAVISVSGSGGCGDGGGGGGGGVTNFGFGYGTAINEFSSKLCSCKFDPIERHIVKVFYIML</sequence>
<dbReference type="EMBL" id="OX597815">
    <property type="protein sequence ID" value="CAI9718299.1"/>
    <property type="molecule type" value="Genomic_DNA"/>
</dbReference>
<keyword evidence="3" id="KW-1185">Reference proteome</keyword>
<name>A0AA36ALP9_OCTVU</name>
<gene>
    <name evidence="2" type="ORF">OCTVUL_1B012373</name>
</gene>
<dbReference type="AlphaFoldDB" id="A0AA36ALP9"/>
<evidence type="ECO:0008006" key="4">
    <source>
        <dbReference type="Google" id="ProtNLM"/>
    </source>
</evidence>
<keyword evidence="1" id="KW-1133">Transmembrane helix</keyword>
<feature type="transmembrane region" description="Helical" evidence="1">
    <location>
        <begin position="35"/>
        <end position="54"/>
    </location>
</feature>
<dbReference type="Gene3D" id="1.10.8.1170">
    <property type="match status" value="1"/>
</dbReference>